<reference evidence="2 3" key="1">
    <citation type="submission" date="2008-10" db="EMBL/GenBank/DDBJ databases">
        <title>Draft genome sequence of Collinsella stercoris (DSM 13279).</title>
        <authorList>
            <person name="Sudarsanam P."/>
            <person name="Ley R."/>
            <person name="Guruge J."/>
            <person name="Turnbaugh P.J."/>
            <person name="Mahowald M."/>
            <person name="Liep D."/>
            <person name="Gordon J."/>
        </authorList>
    </citation>
    <scope>NUCLEOTIDE SEQUENCE [LARGE SCALE GENOMIC DNA]</scope>
    <source>
        <strain evidence="2 3">DSM 13279</strain>
    </source>
</reference>
<reference evidence="2 3" key="2">
    <citation type="submission" date="2008-10" db="EMBL/GenBank/DDBJ databases">
        <authorList>
            <person name="Fulton L."/>
            <person name="Clifton S."/>
            <person name="Fulton B."/>
            <person name="Xu J."/>
            <person name="Minx P."/>
            <person name="Pepin K.H."/>
            <person name="Johnson M."/>
            <person name="Thiruvilangam P."/>
            <person name="Bhonagiri V."/>
            <person name="Nash W.E."/>
            <person name="Mardis E.R."/>
            <person name="Wilson R.K."/>
        </authorList>
    </citation>
    <scope>NUCLEOTIDE SEQUENCE [LARGE SCALE GENOMIC DNA]</scope>
    <source>
        <strain evidence="2 3">DSM 13279</strain>
    </source>
</reference>
<proteinExistence type="predicted"/>
<dbReference type="Gene3D" id="1.10.3210.10">
    <property type="entry name" value="Hypothetical protein af1432"/>
    <property type="match status" value="1"/>
</dbReference>
<accession>B6GA93</accession>
<evidence type="ECO:0000313" key="3">
    <source>
        <dbReference type="Proteomes" id="UP000003560"/>
    </source>
</evidence>
<dbReference type="OrthoDB" id="9797344at2"/>
<dbReference type="AlphaFoldDB" id="B6GA93"/>
<dbReference type="RefSeq" id="WP_006720646.1">
    <property type="nucleotide sequence ID" value="NZ_CP085935.1"/>
</dbReference>
<feature type="domain" description="HD/PDEase" evidence="1">
    <location>
        <begin position="32"/>
        <end position="188"/>
    </location>
</feature>
<dbReference type="GeneID" id="98002047"/>
<gene>
    <name evidence="2" type="ORF">COLSTE_00989</name>
</gene>
<dbReference type="eggNOG" id="COG2206">
    <property type="taxonomic scope" value="Bacteria"/>
</dbReference>
<name>B6GA93_9ACTN</name>
<organism evidence="2 3">
    <name type="scientific">Collinsella stercoris DSM 13279</name>
    <dbReference type="NCBI Taxonomy" id="445975"/>
    <lineage>
        <taxon>Bacteria</taxon>
        <taxon>Bacillati</taxon>
        <taxon>Actinomycetota</taxon>
        <taxon>Coriobacteriia</taxon>
        <taxon>Coriobacteriales</taxon>
        <taxon>Coriobacteriaceae</taxon>
        <taxon>Collinsella</taxon>
    </lineage>
</organism>
<keyword evidence="3" id="KW-1185">Reference proteome</keyword>
<dbReference type="Pfam" id="PF01966">
    <property type="entry name" value="HD"/>
    <property type="match status" value="1"/>
</dbReference>
<protein>
    <recommendedName>
        <fullName evidence="1">HD/PDEase domain-containing protein</fullName>
    </recommendedName>
</protein>
<evidence type="ECO:0000259" key="1">
    <source>
        <dbReference type="SMART" id="SM00471"/>
    </source>
</evidence>
<dbReference type="InterPro" id="IPR006674">
    <property type="entry name" value="HD_domain"/>
</dbReference>
<dbReference type="Proteomes" id="UP000003560">
    <property type="component" value="Unassembled WGS sequence"/>
</dbReference>
<dbReference type="EMBL" id="ABXJ01000057">
    <property type="protein sequence ID" value="EEA90783.1"/>
    <property type="molecule type" value="Genomic_DNA"/>
</dbReference>
<dbReference type="SMART" id="SM00471">
    <property type="entry name" value="HDc"/>
    <property type="match status" value="1"/>
</dbReference>
<dbReference type="HOGENOM" id="CLU_087303_0_0_11"/>
<sequence>MSDGQASTAFSRADAKRAFGAYVSQFDLDDERIALKVEHTYRVADACDAIARGESLEPRDVDLAWLCGLLHDIGRFEQLRHWDTFNDARSCAHAALGRYILEGPVEGCRGKRLWRVDDATVIDLYPGGDLASFTRDAEWAPVIVRAVGLHSDLSLPDDLTPRERLFCTIVRDADKIDILRVFSQSSCRAVLGIEPREFATGTISDVAMWGFAERRCLARNERPESLDGLVGAICLVFELEHATARDVLRSLGYVGELLHRPFGLASDFSNEQTRARWNTICRQMDAY</sequence>
<evidence type="ECO:0000313" key="2">
    <source>
        <dbReference type="EMBL" id="EEA90783.1"/>
    </source>
</evidence>
<comment type="caution">
    <text evidence="2">The sequence shown here is derived from an EMBL/GenBank/DDBJ whole genome shotgun (WGS) entry which is preliminary data.</text>
</comment>
<dbReference type="InterPro" id="IPR003607">
    <property type="entry name" value="HD/PDEase_dom"/>
</dbReference>
<dbReference type="STRING" id="445975.COLSTE_00989"/>
<dbReference type="SUPFAM" id="SSF109604">
    <property type="entry name" value="HD-domain/PDEase-like"/>
    <property type="match status" value="1"/>
</dbReference>
<dbReference type="CDD" id="cd00077">
    <property type="entry name" value="HDc"/>
    <property type="match status" value="1"/>
</dbReference>